<dbReference type="GO" id="GO:0005524">
    <property type="term" value="F:ATP binding"/>
    <property type="evidence" value="ECO:0007669"/>
    <property type="project" value="InterPro"/>
</dbReference>
<dbReference type="GO" id="GO:0005886">
    <property type="term" value="C:plasma membrane"/>
    <property type="evidence" value="ECO:0007669"/>
    <property type="project" value="TreeGrafter"/>
</dbReference>
<feature type="compositionally biased region" description="Polar residues" evidence="5">
    <location>
        <begin position="51"/>
        <end position="60"/>
    </location>
</feature>
<dbReference type="SUPFAM" id="SSF90123">
    <property type="entry name" value="ABC transporter transmembrane region"/>
    <property type="match status" value="1"/>
</dbReference>
<feature type="region of interest" description="Disordered" evidence="5">
    <location>
        <begin position="1"/>
        <end position="85"/>
    </location>
</feature>
<evidence type="ECO:0000313" key="8">
    <source>
        <dbReference type="EnsemblPlants" id="AET6Gv20304000.1"/>
    </source>
</evidence>
<protein>
    <recommendedName>
        <fullName evidence="7">ABC transmembrane type-1 domain-containing protein</fullName>
    </recommendedName>
</protein>
<evidence type="ECO:0000256" key="2">
    <source>
        <dbReference type="ARBA" id="ARBA00022692"/>
    </source>
</evidence>
<reference evidence="9" key="1">
    <citation type="journal article" date="2014" name="Science">
        <title>Ancient hybridizations among the ancestral genomes of bread wheat.</title>
        <authorList>
            <consortium name="International Wheat Genome Sequencing Consortium,"/>
            <person name="Marcussen T."/>
            <person name="Sandve S.R."/>
            <person name="Heier L."/>
            <person name="Spannagl M."/>
            <person name="Pfeifer M."/>
            <person name="Jakobsen K.S."/>
            <person name="Wulff B.B."/>
            <person name="Steuernagel B."/>
            <person name="Mayer K.F."/>
            <person name="Olsen O.A."/>
        </authorList>
    </citation>
    <scope>NUCLEOTIDE SEQUENCE [LARGE SCALE GENOMIC DNA]</scope>
    <source>
        <strain evidence="9">cv. AL8/78</strain>
    </source>
</reference>
<reference evidence="8" key="5">
    <citation type="journal article" date="2021" name="G3 (Bethesda)">
        <title>Aegilops tauschii genome assembly Aet v5.0 features greater sequence contiguity and improved annotation.</title>
        <authorList>
            <person name="Wang L."/>
            <person name="Zhu T."/>
            <person name="Rodriguez J.C."/>
            <person name="Deal K.R."/>
            <person name="Dubcovsky J."/>
            <person name="McGuire P.E."/>
            <person name="Lux T."/>
            <person name="Spannagl M."/>
            <person name="Mayer K.F.X."/>
            <person name="Baldrich P."/>
            <person name="Meyers B.C."/>
            <person name="Huo N."/>
            <person name="Gu Y.Q."/>
            <person name="Zhou H."/>
            <person name="Devos K.M."/>
            <person name="Bennetzen J.L."/>
            <person name="Unver T."/>
            <person name="Budak H."/>
            <person name="Gulick P.J."/>
            <person name="Galiba G."/>
            <person name="Kalapos B."/>
            <person name="Nelson D.R."/>
            <person name="Li P."/>
            <person name="You F.M."/>
            <person name="Luo M.C."/>
            <person name="Dvorak J."/>
        </authorList>
    </citation>
    <scope>NUCLEOTIDE SEQUENCE [LARGE SCALE GENOMIC DNA]</scope>
    <source>
        <strain evidence="8">cv. AL8/78</strain>
    </source>
</reference>
<accession>A0A453NBF7</accession>
<dbReference type="AlphaFoldDB" id="A0A453NBF7"/>
<keyword evidence="9" id="KW-1185">Reference proteome</keyword>
<evidence type="ECO:0000256" key="1">
    <source>
        <dbReference type="ARBA" id="ARBA00004141"/>
    </source>
</evidence>
<dbReference type="PANTHER" id="PTHR24222:SF75">
    <property type="entry name" value="ABC TRANSPORTER B FAMILY MEMBER 9"/>
    <property type="match status" value="1"/>
</dbReference>
<evidence type="ECO:0000256" key="5">
    <source>
        <dbReference type="SAM" id="MobiDB-lite"/>
    </source>
</evidence>
<feature type="domain" description="ABC transmembrane type-1" evidence="7">
    <location>
        <begin position="107"/>
        <end position="224"/>
    </location>
</feature>
<dbReference type="Gene3D" id="1.20.1560.10">
    <property type="entry name" value="ABC transporter type 1, transmembrane domain"/>
    <property type="match status" value="1"/>
</dbReference>
<name>A0A453NBF7_AEGTS</name>
<reference evidence="8" key="3">
    <citation type="journal article" date="2017" name="Nature">
        <title>Genome sequence of the progenitor of the wheat D genome Aegilops tauschii.</title>
        <authorList>
            <person name="Luo M.C."/>
            <person name="Gu Y.Q."/>
            <person name="Puiu D."/>
            <person name="Wang H."/>
            <person name="Twardziok S.O."/>
            <person name="Deal K.R."/>
            <person name="Huo N."/>
            <person name="Zhu T."/>
            <person name="Wang L."/>
            <person name="Wang Y."/>
            <person name="McGuire P.E."/>
            <person name="Liu S."/>
            <person name="Long H."/>
            <person name="Ramasamy R.K."/>
            <person name="Rodriguez J.C."/>
            <person name="Van S.L."/>
            <person name="Yuan L."/>
            <person name="Wang Z."/>
            <person name="Xia Z."/>
            <person name="Xiao L."/>
            <person name="Anderson O.D."/>
            <person name="Ouyang S."/>
            <person name="Liang Y."/>
            <person name="Zimin A.V."/>
            <person name="Pertea G."/>
            <person name="Qi P."/>
            <person name="Bennetzen J.L."/>
            <person name="Dai X."/>
            <person name="Dawson M.W."/>
            <person name="Muller H.G."/>
            <person name="Kugler K."/>
            <person name="Rivarola-Duarte L."/>
            <person name="Spannagl M."/>
            <person name="Mayer K.F.X."/>
            <person name="Lu F.H."/>
            <person name="Bevan M.W."/>
            <person name="Leroy P."/>
            <person name="Li P."/>
            <person name="You F.M."/>
            <person name="Sun Q."/>
            <person name="Liu Z."/>
            <person name="Lyons E."/>
            <person name="Wicker T."/>
            <person name="Salzberg S.L."/>
            <person name="Devos K.M."/>
            <person name="Dvorak J."/>
        </authorList>
    </citation>
    <scope>NUCLEOTIDE SEQUENCE [LARGE SCALE GENOMIC DNA]</scope>
    <source>
        <strain evidence="8">cv. AL8/78</strain>
    </source>
</reference>
<evidence type="ECO:0000256" key="3">
    <source>
        <dbReference type="ARBA" id="ARBA00022989"/>
    </source>
</evidence>
<evidence type="ECO:0000259" key="7">
    <source>
        <dbReference type="PROSITE" id="PS50929"/>
    </source>
</evidence>
<reference evidence="9" key="2">
    <citation type="journal article" date="2017" name="Nat. Plants">
        <title>The Aegilops tauschii genome reveals multiple impacts of transposons.</title>
        <authorList>
            <person name="Zhao G."/>
            <person name="Zou C."/>
            <person name="Li K."/>
            <person name="Wang K."/>
            <person name="Li T."/>
            <person name="Gao L."/>
            <person name="Zhang X."/>
            <person name="Wang H."/>
            <person name="Yang Z."/>
            <person name="Liu X."/>
            <person name="Jiang W."/>
            <person name="Mao L."/>
            <person name="Kong X."/>
            <person name="Jiao Y."/>
            <person name="Jia J."/>
        </authorList>
    </citation>
    <scope>NUCLEOTIDE SEQUENCE [LARGE SCALE GENOMIC DNA]</scope>
    <source>
        <strain evidence="9">cv. AL8/78</strain>
    </source>
</reference>
<dbReference type="PANTHER" id="PTHR24222">
    <property type="entry name" value="ABC TRANSPORTER B FAMILY"/>
    <property type="match status" value="1"/>
</dbReference>
<reference evidence="8" key="4">
    <citation type="submission" date="2019-03" db="UniProtKB">
        <authorList>
            <consortium name="EnsemblPlants"/>
        </authorList>
    </citation>
    <scope>IDENTIFICATION</scope>
</reference>
<dbReference type="InterPro" id="IPR039421">
    <property type="entry name" value="Type_1_exporter"/>
</dbReference>
<dbReference type="InterPro" id="IPR011527">
    <property type="entry name" value="ABC1_TM_dom"/>
</dbReference>
<keyword evidence="4 6" id="KW-0472">Membrane</keyword>
<dbReference type="GO" id="GO:0140359">
    <property type="term" value="F:ABC-type transporter activity"/>
    <property type="evidence" value="ECO:0007669"/>
    <property type="project" value="InterPro"/>
</dbReference>
<evidence type="ECO:0000313" key="9">
    <source>
        <dbReference type="Proteomes" id="UP000015105"/>
    </source>
</evidence>
<feature type="compositionally biased region" description="Polar residues" evidence="5">
    <location>
        <begin position="1"/>
        <end position="19"/>
    </location>
</feature>
<organism evidence="8 9">
    <name type="scientific">Aegilops tauschii subsp. strangulata</name>
    <name type="common">Goatgrass</name>
    <dbReference type="NCBI Taxonomy" id="200361"/>
    <lineage>
        <taxon>Eukaryota</taxon>
        <taxon>Viridiplantae</taxon>
        <taxon>Streptophyta</taxon>
        <taxon>Embryophyta</taxon>
        <taxon>Tracheophyta</taxon>
        <taxon>Spermatophyta</taxon>
        <taxon>Magnoliopsida</taxon>
        <taxon>Liliopsida</taxon>
        <taxon>Poales</taxon>
        <taxon>Poaceae</taxon>
        <taxon>BOP clade</taxon>
        <taxon>Pooideae</taxon>
        <taxon>Triticodae</taxon>
        <taxon>Triticeae</taxon>
        <taxon>Triticinae</taxon>
        <taxon>Aegilops</taxon>
    </lineage>
</organism>
<dbReference type="InterPro" id="IPR036640">
    <property type="entry name" value="ABC1_TM_sf"/>
</dbReference>
<keyword evidence="3 6" id="KW-1133">Transmembrane helix</keyword>
<dbReference type="Pfam" id="PF00664">
    <property type="entry name" value="ABC_membrane"/>
    <property type="match status" value="1"/>
</dbReference>
<dbReference type="PROSITE" id="PS50929">
    <property type="entry name" value="ABC_TM1F"/>
    <property type="match status" value="1"/>
</dbReference>
<evidence type="ECO:0000256" key="4">
    <source>
        <dbReference type="ARBA" id="ARBA00023136"/>
    </source>
</evidence>
<feature type="compositionally biased region" description="Basic and acidic residues" evidence="5">
    <location>
        <begin position="73"/>
        <end position="85"/>
    </location>
</feature>
<feature type="transmembrane region" description="Helical" evidence="6">
    <location>
        <begin position="104"/>
        <end position="127"/>
    </location>
</feature>
<comment type="subcellular location">
    <subcellularLocation>
        <location evidence="1">Membrane</location>
        <topology evidence="1">Multi-pass membrane protein</topology>
    </subcellularLocation>
</comment>
<dbReference type="Gramene" id="AET6Gv20304000.1">
    <property type="protein sequence ID" value="AET6Gv20304000.1"/>
    <property type="gene ID" value="AET6Gv20304000"/>
</dbReference>
<dbReference type="EnsemblPlants" id="AET6Gv20304000.1">
    <property type="protein sequence ID" value="AET6Gv20304000.1"/>
    <property type="gene ID" value="AET6Gv20304000"/>
</dbReference>
<evidence type="ECO:0000256" key="6">
    <source>
        <dbReference type="SAM" id="Phobius"/>
    </source>
</evidence>
<proteinExistence type="predicted"/>
<dbReference type="Proteomes" id="UP000015105">
    <property type="component" value="Chromosome 6D"/>
</dbReference>
<sequence length="273" mass="29345">LPLLRSTQSAKEESNTLSRSGRPAKCVYTVPPPPPGTGTTHGTVQAGLVEHTSNASSSCQEMDATAEASSAEGARHGAEQRTDDQPEKVSLLGMLRYADRLDMLLMVIGSLGAVGNGASGSLLLVLYGDAINSFGESTTSTVLPAVTKVVLNFIYLGIGTAVASFLQMSCWAMSGERQSARIRSLYLKSVLRQDIAFFDTEMTTGEAVSRMSSDTVIIQDALGSEAYTNRICLLWGFYRSIHKRLAPHSCHANITTISCYRWCSVCTTANWGF</sequence>
<keyword evidence="2 6" id="KW-0812">Transmembrane</keyword>